<feature type="compositionally biased region" description="Basic and acidic residues" evidence="1">
    <location>
        <begin position="18"/>
        <end position="30"/>
    </location>
</feature>
<dbReference type="AlphaFoldDB" id="A0AAI8Z377"/>
<sequence length="67" mass="7317">MPVIPGDNDQAMKDKLAQGAKDAEATKAERQAQASSQQQTNPVIAQDLPEAASKEELRKRAEELNKK</sequence>
<dbReference type="Proteomes" id="UP001296104">
    <property type="component" value="Unassembled WGS sequence"/>
</dbReference>
<feature type="region of interest" description="Disordered" evidence="1">
    <location>
        <begin position="18"/>
        <end position="67"/>
    </location>
</feature>
<organism evidence="2 3">
    <name type="scientific">Lecanosticta acicola</name>
    <dbReference type="NCBI Taxonomy" id="111012"/>
    <lineage>
        <taxon>Eukaryota</taxon>
        <taxon>Fungi</taxon>
        <taxon>Dikarya</taxon>
        <taxon>Ascomycota</taxon>
        <taxon>Pezizomycotina</taxon>
        <taxon>Dothideomycetes</taxon>
        <taxon>Dothideomycetidae</taxon>
        <taxon>Mycosphaerellales</taxon>
        <taxon>Mycosphaerellaceae</taxon>
        <taxon>Lecanosticta</taxon>
    </lineage>
</organism>
<protein>
    <submittedName>
        <fullName evidence="2">Uncharacterized protein</fullName>
    </submittedName>
</protein>
<evidence type="ECO:0000313" key="3">
    <source>
        <dbReference type="Proteomes" id="UP001296104"/>
    </source>
</evidence>
<evidence type="ECO:0000256" key="1">
    <source>
        <dbReference type="SAM" id="MobiDB-lite"/>
    </source>
</evidence>
<name>A0AAI8Z377_9PEZI</name>
<keyword evidence="3" id="KW-1185">Reference proteome</keyword>
<accession>A0AAI8Z377</accession>
<comment type="caution">
    <text evidence="2">The sequence shown here is derived from an EMBL/GenBank/DDBJ whole genome shotgun (WGS) entry which is preliminary data.</text>
</comment>
<gene>
    <name evidence="2" type="ORF">LECACI_7A006791</name>
</gene>
<reference evidence="2" key="1">
    <citation type="submission" date="2023-11" db="EMBL/GenBank/DDBJ databases">
        <authorList>
            <person name="Alioto T."/>
            <person name="Alioto T."/>
            <person name="Gomez Garrido J."/>
        </authorList>
    </citation>
    <scope>NUCLEOTIDE SEQUENCE</scope>
</reference>
<proteinExistence type="predicted"/>
<evidence type="ECO:0000313" key="2">
    <source>
        <dbReference type="EMBL" id="CAK4031633.1"/>
    </source>
</evidence>
<feature type="compositionally biased region" description="Basic and acidic residues" evidence="1">
    <location>
        <begin position="52"/>
        <end position="67"/>
    </location>
</feature>
<dbReference type="EMBL" id="CAVMBE010000051">
    <property type="protein sequence ID" value="CAK4031633.1"/>
    <property type="molecule type" value="Genomic_DNA"/>
</dbReference>